<dbReference type="EMBL" id="QLLG01000032">
    <property type="protein sequence ID" value="RMX69232.1"/>
    <property type="molecule type" value="Genomic_DNA"/>
</dbReference>
<dbReference type="Gene3D" id="3.30.40.10">
    <property type="entry name" value="Zinc/RING finger domain, C3HC4 (zinc finger)"/>
    <property type="match status" value="1"/>
</dbReference>
<dbReference type="Proteomes" id="UP000282087">
    <property type="component" value="Unassembled WGS sequence"/>
</dbReference>
<evidence type="ECO:0000256" key="2">
    <source>
        <dbReference type="ARBA" id="ARBA00022771"/>
    </source>
</evidence>
<dbReference type="SUPFAM" id="SSF57903">
    <property type="entry name" value="FYVE/PHD zinc finger"/>
    <property type="match status" value="1"/>
</dbReference>
<keyword evidence="2" id="KW-0863">Zinc-finger</keyword>
<dbReference type="InterPro" id="IPR000306">
    <property type="entry name" value="Znf_FYVE"/>
</dbReference>
<dbReference type="AlphaFoldDB" id="A0A3M6VSG5"/>
<sequence length="67" mass="7598">MPSDVSPLWKLWVPDNFSNECMDGKMPYGFPKPSRHHCRGCVPLSCRPHVNHKIQVLASFGYGNAQQ</sequence>
<keyword evidence="1" id="KW-0479">Metal-binding</keyword>
<dbReference type="InterPro" id="IPR011011">
    <property type="entry name" value="Znf_FYVE_PHD"/>
</dbReference>
<evidence type="ECO:0000256" key="3">
    <source>
        <dbReference type="ARBA" id="ARBA00022833"/>
    </source>
</evidence>
<keyword evidence="7" id="KW-1185">Reference proteome</keyword>
<name>A0A3M6VSG5_9STRA</name>
<dbReference type="VEuPathDB" id="FungiDB:DD237_001526"/>
<gene>
    <name evidence="6" type="ORF">DD237_001526</name>
    <name evidence="5" type="ORF">DD238_003783</name>
</gene>
<organism evidence="5 7">
    <name type="scientific">Peronospora effusa</name>
    <dbReference type="NCBI Taxonomy" id="542832"/>
    <lineage>
        <taxon>Eukaryota</taxon>
        <taxon>Sar</taxon>
        <taxon>Stramenopiles</taxon>
        <taxon>Oomycota</taxon>
        <taxon>Peronosporomycetes</taxon>
        <taxon>Peronosporales</taxon>
        <taxon>Peronosporaceae</taxon>
        <taxon>Peronospora</taxon>
    </lineage>
</organism>
<feature type="domain" description="FYVE zinc finger" evidence="4">
    <location>
        <begin position="12"/>
        <end position="64"/>
    </location>
</feature>
<keyword evidence="3" id="KW-0862">Zinc</keyword>
<dbReference type="OrthoDB" id="660555at2759"/>
<evidence type="ECO:0000259" key="4">
    <source>
        <dbReference type="Pfam" id="PF01363"/>
    </source>
</evidence>
<dbReference type="InterPro" id="IPR013083">
    <property type="entry name" value="Znf_RING/FYVE/PHD"/>
</dbReference>
<evidence type="ECO:0000313" key="6">
    <source>
        <dbReference type="EMBL" id="RQM18641.1"/>
    </source>
</evidence>
<dbReference type="GO" id="GO:0008270">
    <property type="term" value="F:zinc ion binding"/>
    <property type="evidence" value="ECO:0007669"/>
    <property type="project" value="UniProtKB-KW"/>
</dbReference>
<comment type="caution">
    <text evidence="5">The sequence shown here is derived from an EMBL/GenBank/DDBJ whole genome shotgun (WGS) entry which is preliminary data.</text>
</comment>
<evidence type="ECO:0000256" key="1">
    <source>
        <dbReference type="ARBA" id="ARBA00022723"/>
    </source>
</evidence>
<protein>
    <recommendedName>
        <fullName evidence="4">FYVE zinc finger domain-containing protein</fullName>
    </recommendedName>
</protein>
<proteinExistence type="predicted"/>
<accession>A0A3M6VSG5</accession>
<dbReference type="Pfam" id="PF01363">
    <property type="entry name" value="FYVE"/>
    <property type="match status" value="1"/>
</dbReference>
<evidence type="ECO:0000313" key="7">
    <source>
        <dbReference type="Proteomes" id="UP000282087"/>
    </source>
</evidence>
<dbReference type="Proteomes" id="UP000286097">
    <property type="component" value="Unassembled WGS sequence"/>
</dbReference>
<reference evidence="7 8" key="1">
    <citation type="submission" date="2018-06" db="EMBL/GenBank/DDBJ databases">
        <title>Comparative genomics of downy mildews reveals potential adaptations to biotrophy.</title>
        <authorList>
            <person name="Fletcher K."/>
            <person name="Klosterman S.J."/>
            <person name="Derevnina L."/>
            <person name="Martin F."/>
            <person name="Koike S."/>
            <person name="Reyes Chin-Wo S."/>
            <person name="Mou B."/>
            <person name="Michelmore R."/>
        </authorList>
    </citation>
    <scope>NUCLEOTIDE SEQUENCE [LARGE SCALE GENOMIC DNA]</scope>
    <source>
        <strain evidence="6 8">R13</strain>
        <strain evidence="5 7">R14</strain>
    </source>
</reference>
<dbReference type="EMBL" id="QKXF01000032">
    <property type="protein sequence ID" value="RQM18641.1"/>
    <property type="molecule type" value="Genomic_DNA"/>
</dbReference>
<evidence type="ECO:0000313" key="5">
    <source>
        <dbReference type="EMBL" id="RMX69232.1"/>
    </source>
</evidence>
<evidence type="ECO:0000313" key="8">
    <source>
        <dbReference type="Proteomes" id="UP000286097"/>
    </source>
</evidence>